<feature type="transmembrane region" description="Helical" evidence="1">
    <location>
        <begin position="45"/>
        <end position="66"/>
    </location>
</feature>
<sequence length="383" mass="38296">MTTTTPARLSWLTGEVRSWQAAGLIGEDQADTILAGYSAGHRLSLVRLLLAVGACFVGIGVLWLVAANLESLSPSARVLLVGAVWLAALVGGEVLHARSAPTPVVGAARLLAALLIGALVLQAAQSLQVPAYEPFLIGCWAAAALVHAYVVRAVAPLVVGVVAGTGYTLWAVLGSAPSGLALGLTLAAVGLAATALAAVHDTGSPGFARVWRLSGTGLLLLSLVVAAVPGLDLGADPLPLDLVVGLVATALLVGAGLLVGDRLARAELAGGTLAVALGAGLVVWQVGEYAASDPTATDVVRAIAGLAVCATAAVAVAVVGTWRESTALVALATLALVTTTALQAFTVFAPVLTGAWLFLLLGALLVGVGLGFDRLRRQVATAL</sequence>
<comment type="caution">
    <text evidence="3">The sequence shown here is derived from an EMBL/GenBank/DDBJ whole genome shotgun (WGS) entry which is preliminary data.</text>
</comment>
<feature type="transmembrane region" description="Helical" evidence="1">
    <location>
        <begin position="131"/>
        <end position="150"/>
    </location>
</feature>
<accession>A0A7Z0C5R1</accession>
<feature type="transmembrane region" description="Helical" evidence="1">
    <location>
        <begin position="355"/>
        <end position="372"/>
    </location>
</feature>
<dbReference type="AlphaFoldDB" id="A0A7Z0C5R1"/>
<gene>
    <name evidence="3" type="ORF">BKA05_002881</name>
</gene>
<feature type="transmembrane region" description="Helical" evidence="1">
    <location>
        <begin position="78"/>
        <end position="95"/>
    </location>
</feature>
<keyword evidence="1" id="KW-1133">Transmembrane helix</keyword>
<feature type="transmembrane region" description="Helical" evidence="1">
    <location>
        <begin position="157"/>
        <end position="173"/>
    </location>
</feature>
<feature type="transmembrane region" description="Helical" evidence="1">
    <location>
        <begin position="210"/>
        <end position="230"/>
    </location>
</feature>
<protein>
    <submittedName>
        <fullName evidence="3">Putative membrane protein</fullName>
    </submittedName>
</protein>
<feature type="transmembrane region" description="Helical" evidence="1">
    <location>
        <begin position="242"/>
        <end position="259"/>
    </location>
</feature>
<dbReference type="InterPro" id="IPR018677">
    <property type="entry name" value="DUF2157"/>
</dbReference>
<dbReference type="Proteomes" id="UP000537326">
    <property type="component" value="Unassembled WGS sequence"/>
</dbReference>
<feature type="domain" description="DUF2157" evidence="2">
    <location>
        <begin position="18"/>
        <end position="153"/>
    </location>
</feature>
<feature type="transmembrane region" description="Helical" evidence="1">
    <location>
        <begin position="266"/>
        <end position="287"/>
    </location>
</feature>
<dbReference type="EMBL" id="JACBZI010000001">
    <property type="protein sequence ID" value="NYI11366.1"/>
    <property type="molecule type" value="Genomic_DNA"/>
</dbReference>
<keyword evidence="1" id="KW-0472">Membrane</keyword>
<organism evidence="3 4">
    <name type="scientific">Nocardioides marinus</name>
    <dbReference type="NCBI Taxonomy" id="374514"/>
    <lineage>
        <taxon>Bacteria</taxon>
        <taxon>Bacillati</taxon>
        <taxon>Actinomycetota</taxon>
        <taxon>Actinomycetes</taxon>
        <taxon>Propionibacteriales</taxon>
        <taxon>Nocardioidaceae</taxon>
        <taxon>Nocardioides</taxon>
    </lineage>
</organism>
<reference evidence="3 4" key="1">
    <citation type="submission" date="2020-07" db="EMBL/GenBank/DDBJ databases">
        <title>Sequencing the genomes of 1000 actinobacteria strains.</title>
        <authorList>
            <person name="Klenk H.-P."/>
        </authorList>
    </citation>
    <scope>NUCLEOTIDE SEQUENCE [LARGE SCALE GENOMIC DNA]</scope>
    <source>
        <strain evidence="3 4">DSM 18248</strain>
    </source>
</reference>
<dbReference type="Pfam" id="PF09925">
    <property type="entry name" value="DUF2157"/>
    <property type="match status" value="1"/>
</dbReference>
<keyword evidence="1" id="KW-0812">Transmembrane</keyword>
<evidence type="ECO:0000313" key="4">
    <source>
        <dbReference type="Proteomes" id="UP000537326"/>
    </source>
</evidence>
<evidence type="ECO:0000313" key="3">
    <source>
        <dbReference type="EMBL" id="NYI11366.1"/>
    </source>
</evidence>
<feature type="transmembrane region" description="Helical" evidence="1">
    <location>
        <begin position="179"/>
        <end position="198"/>
    </location>
</feature>
<feature type="transmembrane region" description="Helical" evidence="1">
    <location>
        <begin position="107"/>
        <end position="125"/>
    </location>
</feature>
<name>A0A7Z0C5R1_9ACTN</name>
<feature type="transmembrane region" description="Helical" evidence="1">
    <location>
        <begin position="299"/>
        <end position="320"/>
    </location>
</feature>
<evidence type="ECO:0000256" key="1">
    <source>
        <dbReference type="SAM" id="Phobius"/>
    </source>
</evidence>
<proteinExistence type="predicted"/>
<keyword evidence="4" id="KW-1185">Reference proteome</keyword>
<evidence type="ECO:0000259" key="2">
    <source>
        <dbReference type="Pfam" id="PF09925"/>
    </source>
</evidence>
<feature type="transmembrane region" description="Helical" evidence="1">
    <location>
        <begin position="327"/>
        <end position="349"/>
    </location>
</feature>
<dbReference type="RefSeq" id="WP_179532062.1">
    <property type="nucleotide sequence ID" value="NZ_BAAAPP010000008.1"/>
</dbReference>